<dbReference type="EMBL" id="LR797274">
    <property type="protein sequence ID" value="CAB4198860.1"/>
    <property type="molecule type" value="Genomic_DNA"/>
</dbReference>
<protein>
    <recommendedName>
        <fullName evidence="4">PD-(D/E)XK nuclease superfamily</fullName>
    </recommendedName>
</protein>
<evidence type="ECO:0000313" key="1">
    <source>
        <dbReference type="EMBL" id="CAB4198860.1"/>
    </source>
</evidence>
<sequence>MFNAPNLKIDSFIASLDEAMQKSRAAQPKRQYLGASMWGDTCDRKLSYMYHQYPEDEGKGFSSKILRVFDMGHDGEDRMAEYLKVAGYELLTVDRQGKQFGFSEANGLLKGHIDGVILSGPVDMPWPMLWENKALNNKSWNDTLKKGVQASKPLYYAQVNIYCAYKELPNGTLFTAQNRDTGEILAEHIPFDARIAQEASDRAVRVVRSETPLDLARCTSDPADLRCKYCAYQSTCWTKPAATTLSIPPTPPWLQRKTD</sequence>
<dbReference type="EMBL" id="LR798379">
    <property type="protein sequence ID" value="CAB5228009.1"/>
    <property type="molecule type" value="Genomic_DNA"/>
</dbReference>
<name>A0A6J5RN04_9CAUD</name>
<organism evidence="1">
    <name type="scientific">uncultured Caudovirales phage</name>
    <dbReference type="NCBI Taxonomy" id="2100421"/>
    <lineage>
        <taxon>Viruses</taxon>
        <taxon>Duplodnaviria</taxon>
        <taxon>Heunggongvirae</taxon>
        <taxon>Uroviricota</taxon>
        <taxon>Caudoviricetes</taxon>
        <taxon>Peduoviridae</taxon>
        <taxon>Maltschvirus</taxon>
        <taxon>Maltschvirus maltsch</taxon>
    </lineage>
</organism>
<evidence type="ECO:0000313" key="3">
    <source>
        <dbReference type="EMBL" id="CAB5228009.1"/>
    </source>
</evidence>
<evidence type="ECO:0008006" key="4">
    <source>
        <dbReference type="Google" id="ProtNLM"/>
    </source>
</evidence>
<evidence type="ECO:0000313" key="2">
    <source>
        <dbReference type="EMBL" id="CAB4212346.1"/>
    </source>
</evidence>
<reference evidence="1" key="1">
    <citation type="submission" date="2020-05" db="EMBL/GenBank/DDBJ databases">
        <authorList>
            <person name="Chiriac C."/>
            <person name="Salcher M."/>
            <person name="Ghai R."/>
            <person name="Kavagutti S V."/>
        </authorList>
    </citation>
    <scope>NUCLEOTIDE SEQUENCE</scope>
</reference>
<dbReference type="EMBL" id="LR797386">
    <property type="protein sequence ID" value="CAB4212346.1"/>
    <property type="molecule type" value="Genomic_DNA"/>
</dbReference>
<gene>
    <name evidence="1" type="ORF">UFOVP1325_26</name>
    <name evidence="2" type="ORF">UFOVP1435_4</name>
    <name evidence="3" type="ORF">UFOVP1530_35</name>
</gene>
<dbReference type="Gene3D" id="3.90.320.10">
    <property type="match status" value="1"/>
</dbReference>
<proteinExistence type="predicted"/>
<dbReference type="InterPro" id="IPR011604">
    <property type="entry name" value="PDDEXK-like_dom_sf"/>
</dbReference>
<accession>A0A6J5RN04</accession>